<keyword evidence="6" id="KW-0812">Transmembrane</keyword>
<evidence type="ECO:0000256" key="6">
    <source>
        <dbReference type="SAM" id="Phobius"/>
    </source>
</evidence>
<dbReference type="SUPFAM" id="SSF52833">
    <property type="entry name" value="Thioredoxin-like"/>
    <property type="match status" value="1"/>
</dbReference>
<comment type="similarity">
    <text evidence="2">Belongs to the thioredoxin family. DsbE subfamily.</text>
</comment>
<comment type="subcellular location">
    <subcellularLocation>
        <location evidence="1">Cell envelope</location>
    </subcellularLocation>
</comment>
<dbReference type="InterPro" id="IPR036249">
    <property type="entry name" value="Thioredoxin-like_sf"/>
</dbReference>
<dbReference type="NCBIfam" id="TIGR00385">
    <property type="entry name" value="dsbE"/>
    <property type="match status" value="1"/>
</dbReference>
<dbReference type="InterPro" id="IPR013740">
    <property type="entry name" value="Redoxin"/>
</dbReference>
<evidence type="ECO:0000256" key="4">
    <source>
        <dbReference type="ARBA" id="ARBA00023157"/>
    </source>
</evidence>
<dbReference type="PANTHER" id="PTHR42852:SF6">
    <property type="entry name" value="THIOL:DISULFIDE INTERCHANGE PROTEIN DSBE"/>
    <property type="match status" value="1"/>
</dbReference>
<dbReference type="EMBL" id="JAEKPD010000008">
    <property type="protein sequence ID" value="MBJ3763104.1"/>
    <property type="molecule type" value="Genomic_DNA"/>
</dbReference>
<organism evidence="8 9">
    <name type="scientific">Palleronia pontilimi</name>
    <dbReference type="NCBI Taxonomy" id="1964209"/>
    <lineage>
        <taxon>Bacteria</taxon>
        <taxon>Pseudomonadati</taxon>
        <taxon>Pseudomonadota</taxon>
        <taxon>Alphaproteobacteria</taxon>
        <taxon>Rhodobacterales</taxon>
        <taxon>Roseobacteraceae</taxon>
        <taxon>Palleronia</taxon>
    </lineage>
</organism>
<evidence type="ECO:0000256" key="3">
    <source>
        <dbReference type="ARBA" id="ARBA00022748"/>
    </source>
</evidence>
<dbReference type="CDD" id="cd03010">
    <property type="entry name" value="TlpA_like_DsbE"/>
    <property type="match status" value="1"/>
</dbReference>
<dbReference type="PANTHER" id="PTHR42852">
    <property type="entry name" value="THIOL:DISULFIDE INTERCHANGE PROTEIN DSBE"/>
    <property type="match status" value="1"/>
</dbReference>
<dbReference type="Proteomes" id="UP000642488">
    <property type="component" value="Unassembled WGS sequence"/>
</dbReference>
<dbReference type="PROSITE" id="PS51352">
    <property type="entry name" value="THIOREDOXIN_2"/>
    <property type="match status" value="1"/>
</dbReference>
<keyword evidence="5" id="KW-0676">Redox-active center</keyword>
<dbReference type="GO" id="GO:0017004">
    <property type="term" value="P:cytochrome complex assembly"/>
    <property type="evidence" value="ECO:0007669"/>
    <property type="project" value="UniProtKB-KW"/>
</dbReference>
<evidence type="ECO:0000256" key="2">
    <source>
        <dbReference type="ARBA" id="ARBA00007758"/>
    </source>
</evidence>
<dbReference type="InterPro" id="IPR017937">
    <property type="entry name" value="Thioredoxin_CS"/>
</dbReference>
<protein>
    <submittedName>
        <fullName evidence="8">DsbE family thiol:disulfide interchange protein</fullName>
    </submittedName>
</protein>
<dbReference type="GO" id="GO:0030288">
    <property type="term" value="C:outer membrane-bounded periplasmic space"/>
    <property type="evidence" value="ECO:0007669"/>
    <property type="project" value="InterPro"/>
</dbReference>
<sequence length="179" mass="19106">MPRIPVLALIPPAAFLGLAVLFFVGMQREDPDALPSTFIGKPAPALALVPLGDLPGFTNDALQAEGVKLVNFWASWCGPCRVEHPNLEALAAEGIPIYGINYKDRPENALSFLEELGNPYIAVGADDSGGTARDWGVYGVPETYVIDGQGRVLERLAGPITQRTLDGQIRPAIEAARGE</sequence>
<dbReference type="GO" id="GO:0015036">
    <property type="term" value="F:disulfide oxidoreductase activity"/>
    <property type="evidence" value="ECO:0007669"/>
    <property type="project" value="InterPro"/>
</dbReference>
<feature type="transmembrane region" description="Helical" evidence="6">
    <location>
        <begin position="6"/>
        <end position="24"/>
    </location>
</feature>
<dbReference type="InterPro" id="IPR050553">
    <property type="entry name" value="Thioredoxin_ResA/DsbE_sf"/>
</dbReference>
<dbReference type="InterPro" id="IPR013766">
    <property type="entry name" value="Thioredoxin_domain"/>
</dbReference>
<dbReference type="RefSeq" id="WP_198916262.1">
    <property type="nucleotide sequence ID" value="NZ_JAEKPD010000008.1"/>
</dbReference>
<keyword evidence="4" id="KW-1015">Disulfide bond</keyword>
<dbReference type="AlphaFoldDB" id="A0A934I9R6"/>
<evidence type="ECO:0000256" key="5">
    <source>
        <dbReference type="ARBA" id="ARBA00023284"/>
    </source>
</evidence>
<evidence type="ECO:0000313" key="9">
    <source>
        <dbReference type="Proteomes" id="UP000642488"/>
    </source>
</evidence>
<keyword evidence="3" id="KW-0201">Cytochrome c-type biogenesis</keyword>
<dbReference type="InterPro" id="IPR004799">
    <property type="entry name" value="Periplasmic_diS_OxRdtase_DsbE"/>
</dbReference>
<proteinExistence type="inferred from homology"/>
<dbReference type="Pfam" id="PF08534">
    <property type="entry name" value="Redoxin"/>
    <property type="match status" value="1"/>
</dbReference>
<reference evidence="8" key="1">
    <citation type="submission" date="2020-12" db="EMBL/GenBank/DDBJ databases">
        <title>Bacterial taxonomy.</title>
        <authorList>
            <person name="Pan X."/>
        </authorList>
    </citation>
    <scope>NUCLEOTIDE SEQUENCE</scope>
    <source>
        <strain evidence="8">KCTC 52957</strain>
    </source>
</reference>
<keyword evidence="9" id="KW-1185">Reference proteome</keyword>
<dbReference type="PROSITE" id="PS00194">
    <property type="entry name" value="THIOREDOXIN_1"/>
    <property type="match status" value="1"/>
</dbReference>
<evidence type="ECO:0000259" key="7">
    <source>
        <dbReference type="PROSITE" id="PS51352"/>
    </source>
</evidence>
<name>A0A934I9R6_9RHOB</name>
<keyword evidence="6" id="KW-0472">Membrane</keyword>
<evidence type="ECO:0000256" key="1">
    <source>
        <dbReference type="ARBA" id="ARBA00004196"/>
    </source>
</evidence>
<gene>
    <name evidence="8" type="ORF">ILP92_10140</name>
</gene>
<feature type="domain" description="Thioredoxin" evidence="7">
    <location>
        <begin position="37"/>
        <end position="178"/>
    </location>
</feature>
<evidence type="ECO:0000313" key="8">
    <source>
        <dbReference type="EMBL" id="MBJ3763104.1"/>
    </source>
</evidence>
<keyword evidence="6" id="KW-1133">Transmembrane helix</keyword>
<accession>A0A934I9R6</accession>
<comment type="caution">
    <text evidence="8">The sequence shown here is derived from an EMBL/GenBank/DDBJ whole genome shotgun (WGS) entry which is preliminary data.</text>
</comment>
<dbReference type="Gene3D" id="3.40.30.10">
    <property type="entry name" value="Glutaredoxin"/>
    <property type="match status" value="1"/>
</dbReference>